<dbReference type="AlphaFoldDB" id="A0A850TBN9"/>
<organism evidence="1 2">
    <name type="scientific">Desulfobacter latus</name>
    <dbReference type="NCBI Taxonomy" id="2292"/>
    <lineage>
        <taxon>Bacteria</taxon>
        <taxon>Pseudomonadati</taxon>
        <taxon>Thermodesulfobacteriota</taxon>
        <taxon>Desulfobacteria</taxon>
        <taxon>Desulfobacterales</taxon>
        <taxon>Desulfobacteraceae</taxon>
        <taxon>Desulfobacter</taxon>
    </lineage>
</organism>
<evidence type="ECO:0008006" key="3">
    <source>
        <dbReference type="Google" id="ProtNLM"/>
    </source>
</evidence>
<reference evidence="1 2" key="1">
    <citation type="submission" date="2020-06" db="EMBL/GenBank/DDBJ databases">
        <title>High-quality draft genome of sulfate reducer Desulfobacter latus type strain AcrS2 isolated from marine sediment.</title>
        <authorList>
            <person name="Hoppe M."/>
            <person name="Larsen C.K."/>
            <person name="Marshall I.P.G."/>
            <person name="Schramm A."/>
            <person name="Marietou A.G."/>
        </authorList>
    </citation>
    <scope>NUCLEOTIDE SEQUENCE [LARGE SCALE GENOMIC DNA]</scope>
    <source>
        <strain evidence="1 2">AcRS2</strain>
    </source>
</reference>
<proteinExistence type="predicted"/>
<dbReference type="EMBL" id="JACADJ010000126">
    <property type="protein sequence ID" value="NWH06855.1"/>
    <property type="molecule type" value="Genomic_DNA"/>
</dbReference>
<dbReference type="Proteomes" id="UP000553343">
    <property type="component" value="Unassembled WGS sequence"/>
</dbReference>
<sequence>MKKKSIETTWSMLSKNGKVSSKQISIRLPLDLEAQIDNFISRYPNVSKNQIICDLVSLVSLGVDQMSASHHG</sequence>
<evidence type="ECO:0000313" key="2">
    <source>
        <dbReference type="Proteomes" id="UP000553343"/>
    </source>
</evidence>
<dbReference type="RefSeq" id="WP_178368303.1">
    <property type="nucleotide sequence ID" value="NZ_JACADJ010000126.1"/>
</dbReference>
<accession>A0A850TBN9</accession>
<comment type="caution">
    <text evidence="1">The sequence shown here is derived from an EMBL/GenBank/DDBJ whole genome shotgun (WGS) entry which is preliminary data.</text>
</comment>
<gene>
    <name evidence="1" type="ORF">HXW94_18045</name>
</gene>
<protein>
    <recommendedName>
        <fullName evidence="3">CopG family transcriptional regulator</fullName>
    </recommendedName>
</protein>
<name>A0A850TBN9_9BACT</name>
<keyword evidence="2" id="KW-1185">Reference proteome</keyword>
<evidence type="ECO:0000313" key="1">
    <source>
        <dbReference type="EMBL" id="NWH06855.1"/>
    </source>
</evidence>